<keyword evidence="3" id="KW-1185">Reference proteome</keyword>
<keyword evidence="1" id="KW-1133">Transmembrane helix</keyword>
<feature type="transmembrane region" description="Helical" evidence="1">
    <location>
        <begin position="51"/>
        <end position="73"/>
    </location>
</feature>
<keyword evidence="1" id="KW-0812">Transmembrane</keyword>
<keyword evidence="1" id="KW-0472">Membrane</keyword>
<evidence type="ECO:0000313" key="2">
    <source>
        <dbReference type="EMBL" id="MFC7390299.1"/>
    </source>
</evidence>
<feature type="transmembrane region" description="Helical" evidence="1">
    <location>
        <begin position="6"/>
        <end position="24"/>
    </location>
</feature>
<gene>
    <name evidence="2" type="ORF">ACFQO8_09065</name>
</gene>
<protein>
    <submittedName>
        <fullName evidence="2">Uncharacterized protein</fullName>
    </submittedName>
</protein>
<feature type="transmembrane region" description="Helical" evidence="1">
    <location>
        <begin position="85"/>
        <end position="103"/>
    </location>
</feature>
<proteinExistence type="predicted"/>
<comment type="caution">
    <text evidence="2">The sequence shown here is derived from an EMBL/GenBank/DDBJ whole genome shotgun (WGS) entry which is preliminary data.</text>
</comment>
<evidence type="ECO:0000313" key="3">
    <source>
        <dbReference type="Proteomes" id="UP001596439"/>
    </source>
</evidence>
<evidence type="ECO:0000256" key="1">
    <source>
        <dbReference type="SAM" id="Phobius"/>
    </source>
</evidence>
<organism evidence="2 3">
    <name type="scientific">Exiguobacterium aestuarii</name>
    <dbReference type="NCBI Taxonomy" id="273527"/>
    <lineage>
        <taxon>Bacteria</taxon>
        <taxon>Bacillati</taxon>
        <taxon>Bacillota</taxon>
        <taxon>Bacilli</taxon>
        <taxon>Bacillales</taxon>
        <taxon>Bacillales Family XII. Incertae Sedis</taxon>
        <taxon>Exiguobacterium</taxon>
    </lineage>
</organism>
<feature type="transmembrane region" description="Helical" evidence="1">
    <location>
        <begin position="139"/>
        <end position="157"/>
    </location>
</feature>
<dbReference type="Proteomes" id="UP001596439">
    <property type="component" value="Unassembled WGS sequence"/>
</dbReference>
<name>A0ABW2PMJ0_9BACL</name>
<dbReference type="RefSeq" id="WP_214789249.1">
    <property type="nucleotide sequence ID" value="NZ_JANIEL010000096.1"/>
</dbReference>
<accession>A0ABW2PMJ0</accession>
<sequence>MRKYSMVSVILFFIIEYVWFTQLFETVNQRLAEGKWTNTILYQVVVEPRGLLTLLLILFVALLVVGWGVHYVYSQQKSWQLTSEHVGVGWFVPLLLAILGLLIPNVYVQVGILLLQLTFIPLIPFIGQTVPFWKVVTNWLIQLAVIGLVLFGARGMLEDSIRIEKTELFTKLEAYEASGDLDRIQRLIEEVDLEQVERILDRVDLEQLIRILEVVDLDRIEQILSLFD</sequence>
<reference evidence="3" key="1">
    <citation type="journal article" date="2019" name="Int. J. Syst. Evol. Microbiol.">
        <title>The Global Catalogue of Microorganisms (GCM) 10K type strain sequencing project: providing services to taxonomists for standard genome sequencing and annotation.</title>
        <authorList>
            <consortium name="The Broad Institute Genomics Platform"/>
            <consortium name="The Broad Institute Genome Sequencing Center for Infectious Disease"/>
            <person name="Wu L."/>
            <person name="Ma J."/>
        </authorList>
    </citation>
    <scope>NUCLEOTIDE SEQUENCE [LARGE SCALE GENOMIC DNA]</scope>
    <source>
        <strain evidence="3">CCUG 55590</strain>
    </source>
</reference>
<dbReference type="EMBL" id="JBHTCE010000001">
    <property type="protein sequence ID" value="MFC7390299.1"/>
    <property type="molecule type" value="Genomic_DNA"/>
</dbReference>